<feature type="region of interest" description="Disordered" evidence="1">
    <location>
        <begin position="760"/>
        <end position="785"/>
    </location>
</feature>
<dbReference type="PANTHER" id="PTHR47423:SF2">
    <property type="entry name" value="PROTEIN SQS1"/>
    <property type="match status" value="1"/>
</dbReference>
<feature type="compositionally biased region" description="Basic residues" evidence="1">
    <location>
        <begin position="108"/>
        <end position="120"/>
    </location>
</feature>
<feature type="domain" description="G-patch" evidence="2">
    <location>
        <begin position="790"/>
        <end position="836"/>
    </location>
</feature>
<feature type="compositionally biased region" description="Basic and acidic residues" evidence="1">
    <location>
        <begin position="760"/>
        <end position="775"/>
    </location>
</feature>
<dbReference type="InterPro" id="IPR034082">
    <property type="entry name" value="R3H_G-patch"/>
</dbReference>
<feature type="compositionally biased region" description="Polar residues" evidence="1">
    <location>
        <begin position="71"/>
        <end position="85"/>
    </location>
</feature>
<evidence type="ECO:0000259" key="2">
    <source>
        <dbReference type="PROSITE" id="PS50174"/>
    </source>
</evidence>
<organism evidence="3 4">
    <name type="scientific">Nepenthes gracilis</name>
    <name type="common">Slender pitcher plant</name>
    <dbReference type="NCBI Taxonomy" id="150966"/>
    <lineage>
        <taxon>Eukaryota</taxon>
        <taxon>Viridiplantae</taxon>
        <taxon>Streptophyta</taxon>
        <taxon>Embryophyta</taxon>
        <taxon>Tracheophyta</taxon>
        <taxon>Spermatophyta</taxon>
        <taxon>Magnoliopsida</taxon>
        <taxon>eudicotyledons</taxon>
        <taxon>Gunneridae</taxon>
        <taxon>Pentapetalae</taxon>
        <taxon>Caryophyllales</taxon>
        <taxon>Nepenthaceae</taxon>
        <taxon>Nepenthes</taxon>
    </lineage>
</organism>
<dbReference type="Pfam" id="PF01424">
    <property type="entry name" value="R3H"/>
    <property type="match status" value="1"/>
</dbReference>
<feature type="compositionally biased region" description="Low complexity" evidence="1">
    <location>
        <begin position="171"/>
        <end position="180"/>
    </location>
</feature>
<dbReference type="GO" id="GO:0003676">
    <property type="term" value="F:nucleic acid binding"/>
    <property type="evidence" value="ECO:0007669"/>
    <property type="project" value="InterPro"/>
</dbReference>
<dbReference type="InterPro" id="IPR000467">
    <property type="entry name" value="G_patch_dom"/>
</dbReference>
<feature type="region of interest" description="Disordered" evidence="1">
    <location>
        <begin position="375"/>
        <end position="409"/>
    </location>
</feature>
<reference evidence="3" key="1">
    <citation type="submission" date="2023-05" db="EMBL/GenBank/DDBJ databases">
        <title>Nepenthes gracilis genome sequencing.</title>
        <authorList>
            <person name="Fukushima K."/>
        </authorList>
    </citation>
    <scope>NUCLEOTIDE SEQUENCE</scope>
    <source>
        <strain evidence="3">SING2019-196</strain>
    </source>
</reference>
<name>A0AAD3TK49_NEPGR</name>
<dbReference type="EMBL" id="BSYO01000038">
    <property type="protein sequence ID" value="GMH30669.1"/>
    <property type="molecule type" value="Genomic_DNA"/>
</dbReference>
<keyword evidence="4" id="KW-1185">Reference proteome</keyword>
<feature type="region of interest" description="Disordered" evidence="1">
    <location>
        <begin position="627"/>
        <end position="664"/>
    </location>
</feature>
<dbReference type="CDD" id="cd02646">
    <property type="entry name" value="R3H_G-patch"/>
    <property type="match status" value="1"/>
</dbReference>
<dbReference type="PANTHER" id="PTHR47423">
    <property type="entry name" value="G-PATCH DOMAIN CONTAINING PROTEIN"/>
    <property type="match status" value="1"/>
</dbReference>
<gene>
    <name evidence="3" type="ORF">Nepgr_032512</name>
</gene>
<evidence type="ECO:0000313" key="3">
    <source>
        <dbReference type="EMBL" id="GMH30669.1"/>
    </source>
</evidence>
<feature type="region of interest" description="Disordered" evidence="1">
    <location>
        <begin position="157"/>
        <end position="180"/>
    </location>
</feature>
<feature type="region of interest" description="Disordered" evidence="1">
    <location>
        <begin position="443"/>
        <end position="462"/>
    </location>
</feature>
<evidence type="ECO:0000256" key="1">
    <source>
        <dbReference type="SAM" id="MobiDB-lite"/>
    </source>
</evidence>
<dbReference type="AlphaFoldDB" id="A0AAD3TK49"/>
<feature type="region of interest" description="Disordered" evidence="1">
    <location>
        <begin position="60"/>
        <end position="128"/>
    </location>
</feature>
<proteinExistence type="predicted"/>
<dbReference type="Gene3D" id="3.30.1370.50">
    <property type="entry name" value="R3H-like domain"/>
    <property type="match status" value="1"/>
</dbReference>
<evidence type="ECO:0000313" key="4">
    <source>
        <dbReference type="Proteomes" id="UP001279734"/>
    </source>
</evidence>
<dbReference type="InterPro" id="IPR036867">
    <property type="entry name" value="R3H_dom_sf"/>
</dbReference>
<protein>
    <recommendedName>
        <fullName evidence="2">G-patch domain-containing protein</fullName>
    </recommendedName>
</protein>
<accession>A0AAD3TK49</accession>
<dbReference type="PROSITE" id="PS50174">
    <property type="entry name" value="G_PATCH"/>
    <property type="match status" value="2"/>
</dbReference>
<dbReference type="SMART" id="SM00393">
    <property type="entry name" value="R3H"/>
    <property type="match status" value="1"/>
</dbReference>
<dbReference type="Proteomes" id="UP001279734">
    <property type="component" value="Unassembled WGS sequence"/>
</dbReference>
<dbReference type="SUPFAM" id="SSF82708">
    <property type="entry name" value="R3H domain"/>
    <property type="match status" value="1"/>
</dbReference>
<feature type="domain" description="G-patch" evidence="2">
    <location>
        <begin position="711"/>
        <end position="757"/>
    </location>
</feature>
<sequence length="841" mass="92205">MKEKLDDGLIDTSYIPSSKQLAYVFTKATWVRVHLLHHENGKGEKDEYSIGLGRCRRVQEPITESARRPQIQKSPKTQFSKTQARTKLPAIVNRKFRVESAEAMGNRGKGKSSNKSKPRRPNPSSSARSLFVKGGILADFNSPSTSLPVRGKINSMADANSASRSGNSNPSKGSLKWSSKGGLRKGGNAFGYDYPNADVQGVFQTESFIAGWNANSDISFGSQPIVLLESKDSKIVAYADLTPSSEAFKAEYGYGYGSDFVLGDSSHHGLGFSDEADTTLSAMELLSKKMQEEEKSYRGLGFSSEPIAKLLEEVGACAGSMFHEKEMDADGGFANDDDSPIVQDFLDETSSAVENSGFLSIGGVRLYTHDISDDECDEMDGRESFDEGSLSDVSSDSDESKDVSDSDFDIDDEIVEDYVEGIGGSDQILDAKWLAELDIEVPKVDDDNDNNDDDSGSRDNEVVQKLSGISLQEASMEIQDAFLQKKHAFRFPQSWPSESQKRENFRNYPGAKKKLRKEMIAVKRRERMMSRGVDLEQINMKLRQFVLKNEDVLSFQPMHSRDCSQVRRLAAIYRLRSVCQGSGKKQFVIVTRTQHTCLPSASDEVRLEKLIGVVSDEADFSITKTTKMNGSGRKKVSRNNTRCHVSSEETEKRRSAKKGPTYASQPVSFVSSGLMKSDVHAVNSEPSDSKQGDNLLAAASSSAIGAFEVHTKGFGSRMMAKMGYLEGGGLGKEGQGSAEPIEVIRRPKSLGLGVTFSEIREGSPRNESRTIERPKLPQPLPGIGDFEKHTKGFGSKMMAKMGFVEGRGLGKDSQGIVDPIVAVRRPKSRGLGAENSFTEVN</sequence>
<dbReference type="SMART" id="SM00443">
    <property type="entry name" value="G_patch"/>
    <property type="match status" value="2"/>
</dbReference>
<comment type="caution">
    <text evidence="3">The sequence shown here is derived from an EMBL/GenBank/DDBJ whole genome shotgun (WGS) entry which is preliminary data.</text>
</comment>
<dbReference type="Pfam" id="PF01585">
    <property type="entry name" value="G-patch"/>
    <property type="match status" value="2"/>
</dbReference>
<dbReference type="InterPro" id="IPR001374">
    <property type="entry name" value="R3H_dom"/>
</dbReference>
<feature type="compositionally biased region" description="Polar residues" evidence="1">
    <location>
        <begin position="157"/>
        <end position="170"/>
    </location>
</feature>